<dbReference type="Gene3D" id="3.90.76.10">
    <property type="entry name" value="Dipeptide-binding Protein, Domain 1"/>
    <property type="match status" value="1"/>
</dbReference>
<keyword evidence="5" id="KW-1185">Reference proteome</keyword>
<evidence type="ECO:0000313" key="5">
    <source>
        <dbReference type="Proteomes" id="UP000179642"/>
    </source>
</evidence>
<feature type="region of interest" description="Disordered" evidence="1">
    <location>
        <begin position="16"/>
        <end position="56"/>
    </location>
</feature>
<dbReference type="OrthoDB" id="7888869at2"/>
<evidence type="ECO:0000256" key="1">
    <source>
        <dbReference type="SAM" id="MobiDB-lite"/>
    </source>
</evidence>
<gene>
    <name evidence="4" type="ORF">BIV23_18735</name>
</gene>
<evidence type="ECO:0000259" key="3">
    <source>
        <dbReference type="Pfam" id="PF00496"/>
    </source>
</evidence>
<dbReference type="Gene3D" id="3.10.105.10">
    <property type="entry name" value="Dipeptide-binding Protein, Domain 3"/>
    <property type="match status" value="1"/>
</dbReference>
<evidence type="ECO:0000256" key="2">
    <source>
        <dbReference type="SAM" id="SignalP"/>
    </source>
</evidence>
<dbReference type="CDD" id="cd08501">
    <property type="entry name" value="PBP2_Lpqw"/>
    <property type="match status" value="1"/>
</dbReference>
<dbReference type="InterPro" id="IPR039424">
    <property type="entry name" value="SBP_5"/>
</dbReference>
<reference evidence="4 5" key="1">
    <citation type="submission" date="2016-10" db="EMBL/GenBank/DDBJ databases">
        <title>Genome sequence of Streptomyces sp. MUSC 1.</title>
        <authorList>
            <person name="Lee L.-H."/>
            <person name="Ser H.-L."/>
            <person name="Law J.W.-F."/>
        </authorList>
    </citation>
    <scope>NUCLEOTIDE SEQUENCE [LARGE SCALE GENOMIC DNA]</scope>
    <source>
        <strain evidence="4 5">MUSC 1</strain>
    </source>
</reference>
<dbReference type="AlphaFoldDB" id="A0A1S2QDP2"/>
<feature type="signal peptide" evidence="2">
    <location>
        <begin position="1"/>
        <end position="15"/>
    </location>
</feature>
<dbReference type="PANTHER" id="PTHR30290">
    <property type="entry name" value="PERIPLASMIC BINDING COMPONENT OF ABC TRANSPORTER"/>
    <property type="match status" value="1"/>
</dbReference>
<sequence length="554" mass="59897">MPVALLAAISVTATACQSSSGPGATGSDAKDTPAAASGAADYHPTPYDRIRDGGTYTSAGTFDDQGNPFNVNATLTASRVWSWYNADAITYSPTGDVQYNPDYFSDVKVSVEGGDQKVTLTFNPKAVFNDGTPIDWTAIRATWTANNGSNKAYAANSTDGYDRITSVEKGRDAKQAVITFKGVYPAWSSLFTTFLHPKAATVENFDKAYVKKAHPEWGAGPYTIGSWDTHSGNITFVRNPEWWGRKGKLDKRVYVNLESTAAVNAFKNGQLDSVSAVDAESLKQVKGLKGTEIRRGGSPFEYSLYLNSKSPVLADEAVRKAVEESVDRTQIAKIQFQGLDYREPLPGSAVLYSFQKGYQDNVSAVLAYAPAEARKELDAAGWKTGSDGIRARNGRKLEIGYTLLGDDPLGKATAGALAAMLKQAGIRLVIDKADEADFAGILSGRKFDLFVSGNRSMDPFGARYLCDFYCSDRDSNITGAGTPALDKEIRATGRIADRDRQITAVDKVERDALRQYAFLPLYSGPSTYAVKKGLANVGATIFYNPLPETVGWEK</sequence>
<dbReference type="EMBL" id="MLYO01000031">
    <property type="protein sequence ID" value="OIK04262.1"/>
    <property type="molecule type" value="Genomic_DNA"/>
</dbReference>
<dbReference type="Gene3D" id="3.40.190.10">
    <property type="entry name" value="Periplasmic binding protein-like II"/>
    <property type="match status" value="1"/>
</dbReference>
<dbReference type="GO" id="GO:0015833">
    <property type="term" value="P:peptide transport"/>
    <property type="evidence" value="ECO:0007669"/>
    <property type="project" value="TreeGrafter"/>
</dbReference>
<comment type="caution">
    <text evidence="4">The sequence shown here is derived from an EMBL/GenBank/DDBJ whole genome shotgun (WGS) entry which is preliminary data.</text>
</comment>
<dbReference type="Proteomes" id="UP000179642">
    <property type="component" value="Unassembled WGS sequence"/>
</dbReference>
<dbReference type="Pfam" id="PF00496">
    <property type="entry name" value="SBP_bac_5"/>
    <property type="match status" value="1"/>
</dbReference>
<dbReference type="InterPro" id="IPR000914">
    <property type="entry name" value="SBP_5_dom"/>
</dbReference>
<feature type="domain" description="Solute-binding protein family 5" evidence="3">
    <location>
        <begin position="114"/>
        <end position="473"/>
    </location>
</feature>
<dbReference type="PANTHER" id="PTHR30290:SF65">
    <property type="entry name" value="MONOACYL PHOSPHATIDYLINOSITOL TETRAMANNOSIDE-BINDING PROTEIN LPQW-RELATED"/>
    <property type="match status" value="1"/>
</dbReference>
<proteinExistence type="predicted"/>
<protein>
    <submittedName>
        <fullName evidence="4">ABC transporter substrate-binding protein</fullName>
    </submittedName>
</protein>
<feature type="chain" id="PRO_5038601102" evidence="2">
    <location>
        <begin position="16"/>
        <end position="554"/>
    </location>
</feature>
<organism evidence="4 5">
    <name type="scientific">Streptomyces monashensis</name>
    <dbReference type="NCBI Taxonomy" id="1678012"/>
    <lineage>
        <taxon>Bacteria</taxon>
        <taxon>Bacillati</taxon>
        <taxon>Actinomycetota</taxon>
        <taxon>Actinomycetes</taxon>
        <taxon>Kitasatosporales</taxon>
        <taxon>Streptomycetaceae</taxon>
        <taxon>Streptomyces</taxon>
    </lineage>
</organism>
<dbReference type="GO" id="GO:1904680">
    <property type="term" value="F:peptide transmembrane transporter activity"/>
    <property type="evidence" value="ECO:0007669"/>
    <property type="project" value="TreeGrafter"/>
</dbReference>
<accession>A0A1S2QDP2</accession>
<name>A0A1S2QDP2_9ACTN</name>
<keyword evidence="2" id="KW-0732">Signal</keyword>
<dbReference type="SUPFAM" id="SSF53850">
    <property type="entry name" value="Periplasmic binding protein-like II"/>
    <property type="match status" value="1"/>
</dbReference>
<evidence type="ECO:0000313" key="4">
    <source>
        <dbReference type="EMBL" id="OIK04262.1"/>
    </source>
</evidence>